<dbReference type="Proteomes" id="UP000176260">
    <property type="component" value="Unassembled WGS sequence"/>
</dbReference>
<name>A0A1G1XMG7_9BACT</name>
<gene>
    <name evidence="1" type="ORF">A2Y67_00565</name>
</gene>
<reference evidence="1 2" key="1">
    <citation type="journal article" date="2016" name="Nat. Commun.">
        <title>Thousands of microbial genomes shed light on interconnected biogeochemical processes in an aquifer system.</title>
        <authorList>
            <person name="Anantharaman K."/>
            <person name="Brown C.T."/>
            <person name="Hug L.A."/>
            <person name="Sharon I."/>
            <person name="Castelle C.J."/>
            <person name="Probst A.J."/>
            <person name="Thomas B.C."/>
            <person name="Singh A."/>
            <person name="Wilkins M.J."/>
            <person name="Karaoz U."/>
            <person name="Brodie E.L."/>
            <person name="Williams K.H."/>
            <person name="Hubbard S.S."/>
            <person name="Banfield J.F."/>
        </authorList>
    </citation>
    <scope>NUCLEOTIDE SEQUENCE [LARGE SCALE GENOMIC DNA]</scope>
</reference>
<dbReference type="EMBL" id="MHIA01000031">
    <property type="protein sequence ID" value="OGY41283.1"/>
    <property type="molecule type" value="Genomic_DNA"/>
</dbReference>
<sequence length="138" mass="16307">MIEKIPSTEMPGKVYENVKELADAIKEFRERNREKIGANADGSANIEVLRIFGKQLAKFKKDGKEYWDIEDGVADRFINGRVYRVEDFRIDVDFIDYRRYEESGGKEKPERIFHLIINKENVREFRLQPAIKKIKPKI</sequence>
<comment type="caution">
    <text evidence="1">The sequence shown here is derived from an EMBL/GenBank/DDBJ whole genome shotgun (WGS) entry which is preliminary data.</text>
</comment>
<organism evidence="1 2">
    <name type="scientific">Candidatus Buchananbacteria bacterium RBG_13_39_9</name>
    <dbReference type="NCBI Taxonomy" id="1797531"/>
    <lineage>
        <taxon>Bacteria</taxon>
        <taxon>Candidatus Buchananiibacteriota</taxon>
    </lineage>
</organism>
<protein>
    <submittedName>
        <fullName evidence="1">Uncharacterized protein</fullName>
    </submittedName>
</protein>
<proteinExistence type="predicted"/>
<evidence type="ECO:0000313" key="2">
    <source>
        <dbReference type="Proteomes" id="UP000176260"/>
    </source>
</evidence>
<dbReference type="AlphaFoldDB" id="A0A1G1XMG7"/>
<evidence type="ECO:0000313" key="1">
    <source>
        <dbReference type="EMBL" id="OGY41283.1"/>
    </source>
</evidence>
<accession>A0A1G1XMG7</accession>